<keyword evidence="3" id="KW-1185">Reference proteome</keyword>
<protein>
    <submittedName>
        <fullName evidence="2">Uncharacterized protein</fullName>
    </submittedName>
</protein>
<feature type="region of interest" description="Disordered" evidence="1">
    <location>
        <begin position="67"/>
        <end position="102"/>
    </location>
</feature>
<dbReference type="AlphaFoldDB" id="A0ABD5XUU6"/>
<dbReference type="EMBL" id="JBHSZG010000001">
    <property type="protein sequence ID" value="MFC7137263.1"/>
    <property type="molecule type" value="Genomic_DNA"/>
</dbReference>
<reference evidence="2 3" key="1">
    <citation type="journal article" date="2019" name="Int. J. Syst. Evol. Microbiol.">
        <title>The Global Catalogue of Microorganisms (GCM) 10K type strain sequencing project: providing services to taxonomists for standard genome sequencing and annotation.</title>
        <authorList>
            <consortium name="The Broad Institute Genomics Platform"/>
            <consortium name="The Broad Institute Genome Sequencing Center for Infectious Disease"/>
            <person name="Wu L."/>
            <person name="Ma J."/>
        </authorList>
    </citation>
    <scope>NUCLEOTIDE SEQUENCE [LARGE SCALE GENOMIC DNA]</scope>
    <source>
        <strain evidence="2 3">DT92</strain>
    </source>
</reference>
<accession>A0ABD5XUU6</accession>
<evidence type="ECO:0000256" key="1">
    <source>
        <dbReference type="SAM" id="MobiDB-lite"/>
    </source>
</evidence>
<name>A0ABD5XUU6_9EURY</name>
<feature type="compositionally biased region" description="Polar residues" evidence="1">
    <location>
        <begin position="91"/>
        <end position="102"/>
    </location>
</feature>
<sequence>MTHTPGRRRGRAVRADGGIDEDRLEAVRGDVRALHDYLTDRARRSVAAVAYSVDGRTFEYESPCRSRSRSAATSGCRRRAGRRTSDRWSRRPSSTGRARSWGSNWTCATGTSCRRA</sequence>
<proteinExistence type="predicted"/>
<evidence type="ECO:0000313" key="2">
    <source>
        <dbReference type="EMBL" id="MFC7137263.1"/>
    </source>
</evidence>
<comment type="caution">
    <text evidence="2">The sequence shown here is derived from an EMBL/GenBank/DDBJ whole genome shotgun (WGS) entry which is preliminary data.</text>
</comment>
<evidence type="ECO:0000313" key="3">
    <source>
        <dbReference type="Proteomes" id="UP001596368"/>
    </source>
</evidence>
<organism evidence="2 3">
    <name type="scientific">Halobaculum litoreum</name>
    <dbReference type="NCBI Taxonomy" id="3031998"/>
    <lineage>
        <taxon>Archaea</taxon>
        <taxon>Methanobacteriati</taxon>
        <taxon>Methanobacteriota</taxon>
        <taxon>Stenosarchaea group</taxon>
        <taxon>Halobacteria</taxon>
        <taxon>Halobacteriales</taxon>
        <taxon>Haloferacaceae</taxon>
        <taxon>Halobaculum</taxon>
    </lineage>
</organism>
<dbReference type="Proteomes" id="UP001596368">
    <property type="component" value="Unassembled WGS sequence"/>
</dbReference>
<gene>
    <name evidence="2" type="ORF">ACFQRB_14060</name>
</gene>